<proteinExistence type="predicted"/>
<accession>A0ABW7Z4L4</accession>
<reference evidence="1 2" key="1">
    <citation type="submission" date="2024-10" db="EMBL/GenBank/DDBJ databases">
        <title>The Natural Products Discovery Center: Release of the First 8490 Sequenced Strains for Exploring Actinobacteria Biosynthetic Diversity.</title>
        <authorList>
            <person name="Kalkreuter E."/>
            <person name="Kautsar S.A."/>
            <person name="Yang D."/>
            <person name="Bader C.D."/>
            <person name="Teijaro C.N."/>
            <person name="Fluegel L."/>
            <person name="Davis C.M."/>
            <person name="Simpson J.R."/>
            <person name="Lauterbach L."/>
            <person name="Steele A.D."/>
            <person name="Gui C."/>
            <person name="Meng S."/>
            <person name="Li G."/>
            <person name="Viehrig K."/>
            <person name="Ye F."/>
            <person name="Su P."/>
            <person name="Kiefer A.F."/>
            <person name="Nichols A."/>
            <person name="Cepeda A.J."/>
            <person name="Yan W."/>
            <person name="Fan B."/>
            <person name="Jiang Y."/>
            <person name="Adhikari A."/>
            <person name="Zheng C.-J."/>
            <person name="Schuster L."/>
            <person name="Cowan T.M."/>
            <person name="Smanski M.J."/>
            <person name="Chevrette M.G."/>
            <person name="De Carvalho L.P.S."/>
            <person name="Shen B."/>
        </authorList>
    </citation>
    <scope>NUCLEOTIDE SEQUENCE [LARGE SCALE GENOMIC DNA]</scope>
    <source>
        <strain evidence="1 2">NPDC050545</strain>
    </source>
</reference>
<protein>
    <submittedName>
        <fullName evidence="1">Uncharacterized protein</fullName>
    </submittedName>
</protein>
<evidence type="ECO:0000313" key="1">
    <source>
        <dbReference type="EMBL" id="MFI6502877.1"/>
    </source>
</evidence>
<sequence length="190" mass="20532">MTGSRRLSAKQVRELLGGGAGTPDPEVAEVAMAAAYRLPGDQVVLVFEDGKGRLWESRAALLDLTGRVARTRPVHPLHGLLPQGRDFPAHVPRLAAELGADDVDELVRRRGAASFLTPEELPRLIARAGELLRAAAGGDWRMQLAADGQTWEPWVVDGRGRRHPVFGLVVKELTEWGPGSSLRGVMAGRL</sequence>
<organism evidence="1 2">
    <name type="scientific">Nonomuraea typhae</name>
    <dbReference type="NCBI Taxonomy" id="2603600"/>
    <lineage>
        <taxon>Bacteria</taxon>
        <taxon>Bacillati</taxon>
        <taxon>Actinomycetota</taxon>
        <taxon>Actinomycetes</taxon>
        <taxon>Streptosporangiales</taxon>
        <taxon>Streptosporangiaceae</taxon>
        <taxon>Nonomuraea</taxon>
    </lineage>
</organism>
<dbReference type="Proteomes" id="UP001612741">
    <property type="component" value="Unassembled WGS sequence"/>
</dbReference>
<dbReference type="RefSeq" id="WP_397088471.1">
    <property type="nucleotide sequence ID" value="NZ_JBITGY010000010.1"/>
</dbReference>
<name>A0ABW7Z4L4_9ACTN</name>
<gene>
    <name evidence="1" type="ORF">ACIBG2_36245</name>
</gene>
<dbReference type="EMBL" id="JBITGY010000010">
    <property type="protein sequence ID" value="MFI6502877.1"/>
    <property type="molecule type" value="Genomic_DNA"/>
</dbReference>
<evidence type="ECO:0000313" key="2">
    <source>
        <dbReference type="Proteomes" id="UP001612741"/>
    </source>
</evidence>
<comment type="caution">
    <text evidence="1">The sequence shown here is derived from an EMBL/GenBank/DDBJ whole genome shotgun (WGS) entry which is preliminary data.</text>
</comment>
<keyword evidence="2" id="KW-1185">Reference proteome</keyword>